<protein>
    <submittedName>
        <fullName evidence="2">Uncharacterized protein</fullName>
    </submittedName>
</protein>
<dbReference type="PANTHER" id="PTHR39475:SF1">
    <property type="entry name" value="CONIDIATION-SPECIFIC PROTEIN 6"/>
    <property type="match status" value="1"/>
</dbReference>
<feature type="compositionally biased region" description="Basic and acidic residues" evidence="1">
    <location>
        <begin position="24"/>
        <end position="37"/>
    </location>
</feature>
<reference evidence="2 3" key="1">
    <citation type="submission" date="2024-09" db="EMBL/GenBank/DDBJ databases">
        <title>Itraconazole resistance in Madurella fahalii resulting from another homologue of gene encoding cytochrome P450 14-alpha sterol demethylase (CYP51).</title>
        <authorList>
            <person name="Yoshioka I."/>
            <person name="Fahal A.H."/>
            <person name="Kaneko S."/>
            <person name="Yaguchi T."/>
        </authorList>
    </citation>
    <scope>NUCLEOTIDE SEQUENCE [LARGE SCALE GENOMIC DNA]</scope>
    <source>
        <strain evidence="2 3">IFM 68171</strain>
    </source>
</reference>
<sequence>MSYQGNSNVGFRSLYGSQNQRNTKQSDIDELTRRTGENVKGFLPKDQQGEVDRLYEQEMQRKKNEAIKKDPTLAAQFHDNRPHKGAMIDKELQEEDEAMLKKKDDALAGKKY</sequence>
<feature type="region of interest" description="Disordered" evidence="1">
    <location>
        <begin position="1"/>
        <end position="49"/>
    </location>
</feature>
<dbReference type="PANTHER" id="PTHR39475">
    <property type="entry name" value="CONIDIATION-SPECIFIC PROTEIN 6"/>
    <property type="match status" value="1"/>
</dbReference>
<dbReference type="Proteomes" id="UP001628179">
    <property type="component" value="Unassembled WGS sequence"/>
</dbReference>
<dbReference type="EMBL" id="BAAFSV010000003">
    <property type="protein sequence ID" value="GAB1315525.1"/>
    <property type="molecule type" value="Genomic_DNA"/>
</dbReference>
<accession>A0ABQ0GDA6</accession>
<name>A0ABQ0GDA6_9PEZI</name>
<organism evidence="2 3">
    <name type="scientific">Madurella fahalii</name>
    <dbReference type="NCBI Taxonomy" id="1157608"/>
    <lineage>
        <taxon>Eukaryota</taxon>
        <taxon>Fungi</taxon>
        <taxon>Dikarya</taxon>
        <taxon>Ascomycota</taxon>
        <taxon>Pezizomycotina</taxon>
        <taxon>Sordariomycetes</taxon>
        <taxon>Sordariomycetidae</taxon>
        <taxon>Sordariales</taxon>
        <taxon>Sordariales incertae sedis</taxon>
        <taxon>Madurella</taxon>
    </lineage>
</organism>
<feature type="compositionally biased region" description="Polar residues" evidence="1">
    <location>
        <begin position="1"/>
        <end position="23"/>
    </location>
</feature>
<dbReference type="RefSeq" id="XP_070917256.1">
    <property type="nucleotide sequence ID" value="XM_071061155.1"/>
</dbReference>
<keyword evidence="3" id="KW-1185">Reference proteome</keyword>
<evidence type="ECO:0000313" key="2">
    <source>
        <dbReference type="EMBL" id="GAB1315525.1"/>
    </source>
</evidence>
<dbReference type="GeneID" id="98176478"/>
<proteinExistence type="predicted"/>
<comment type="caution">
    <text evidence="2">The sequence shown here is derived from an EMBL/GenBank/DDBJ whole genome shotgun (WGS) entry which is preliminary data.</text>
</comment>
<gene>
    <name evidence="2" type="ORF">MFIFM68171_05735</name>
</gene>
<evidence type="ECO:0000256" key="1">
    <source>
        <dbReference type="SAM" id="MobiDB-lite"/>
    </source>
</evidence>
<evidence type="ECO:0000313" key="3">
    <source>
        <dbReference type="Proteomes" id="UP001628179"/>
    </source>
</evidence>